<dbReference type="EMBL" id="JAVNWW010000001">
    <property type="protein sequence ID" value="MDU0808035.1"/>
    <property type="molecule type" value="Genomic_DNA"/>
</dbReference>
<proteinExistence type="predicted"/>
<organism evidence="1 2">
    <name type="scientific">Aquirufa regiilacus</name>
    <dbReference type="NCBI Taxonomy" id="3024868"/>
    <lineage>
        <taxon>Bacteria</taxon>
        <taxon>Pseudomonadati</taxon>
        <taxon>Bacteroidota</taxon>
        <taxon>Cytophagia</taxon>
        <taxon>Cytophagales</taxon>
        <taxon>Flectobacillaceae</taxon>
        <taxon>Aquirufa</taxon>
    </lineage>
</organism>
<evidence type="ECO:0000313" key="1">
    <source>
        <dbReference type="EMBL" id="MDU0808035.1"/>
    </source>
</evidence>
<evidence type="ECO:0000313" key="2">
    <source>
        <dbReference type="Proteomes" id="UP001249959"/>
    </source>
</evidence>
<dbReference type="Pfam" id="PF09907">
    <property type="entry name" value="HigB_toxin"/>
    <property type="match status" value="1"/>
</dbReference>
<dbReference type="Proteomes" id="UP001249959">
    <property type="component" value="Unassembled WGS sequence"/>
</dbReference>
<protein>
    <submittedName>
        <fullName evidence="1">Type II toxin-antitoxin system HigB family toxin</fullName>
    </submittedName>
</protein>
<dbReference type="InterPro" id="IPR018669">
    <property type="entry name" value="Toxin_HigB"/>
</dbReference>
<comment type="caution">
    <text evidence="1">The sequence shown here is derived from an EMBL/GenBank/DDBJ whole genome shotgun (WGS) entry which is preliminary data.</text>
</comment>
<accession>A0ABU3TQE6</accession>
<keyword evidence="2" id="KW-1185">Reference proteome</keyword>
<reference evidence="1 2" key="1">
    <citation type="submission" date="2023-09" db="EMBL/GenBank/DDBJ databases">
        <title>Aquirufa genomes.</title>
        <authorList>
            <person name="Pitt A."/>
        </authorList>
    </citation>
    <scope>NUCLEOTIDE SEQUENCE [LARGE SCALE GENOMIC DNA]</scope>
    <source>
        <strain evidence="1 2">LEOWEIH-7C</strain>
    </source>
</reference>
<sequence>MKILLSRTITYYSNVYPEASNALSVWFDEFELTDFTNFNELKLVYRSASIIGNHRVVFNIKGNAYRLIVSLNFKQGVCYIIWFGTHKLYDLINAELIPFDTRIIN</sequence>
<gene>
    <name evidence="1" type="ORF">PQG45_03180</name>
</gene>
<name>A0ABU3TQE6_9BACT</name>
<dbReference type="RefSeq" id="WP_315576355.1">
    <property type="nucleotide sequence ID" value="NZ_JARDXH010000004.1"/>
</dbReference>